<gene>
    <name evidence="3" type="ORF">EKG36_17120</name>
</gene>
<evidence type="ECO:0000313" key="3">
    <source>
        <dbReference type="EMBL" id="RTQ99655.1"/>
    </source>
</evidence>
<dbReference type="FunFam" id="3.40.50.720:FF:000084">
    <property type="entry name" value="Short-chain dehydrogenase reductase"/>
    <property type="match status" value="1"/>
</dbReference>
<name>A0A3S0I5U2_9GAMM</name>
<reference evidence="3 4" key="1">
    <citation type="submission" date="2018-12" db="EMBL/GenBank/DDBJ databases">
        <authorList>
            <person name="Yu L."/>
        </authorList>
    </citation>
    <scope>NUCLEOTIDE SEQUENCE [LARGE SCALE GENOMIC DNA]</scope>
    <source>
        <strain evidence="3 4">11S</strain>
    </source>
</reference>
<evidence type="ECO:0000256" key="1">
    <source>
        <dbReference type="ARBA" id="ARBA00006484"/>
    </source>
</evidence>
<dbReference type="InterPro" id="IPR036291">
    <property type="entry name" value="NAD(P)-bd_dom_sf"/>
</dbReference>
<dbReference type="CDD" id="cd05233">
    <property type="entry name" value="SDR_c"/>
    <property type="match status" value="1"/>
</dbReference>
<dbReference type="PRINTS" id="PR00080">
    <property type="entry name" value="SDRFAMILY"/>
</dbReference>
<dbReference type="Gene3D" id="3.40.50.720">
    <property type="entry name" value="NAD(P)-binding Rossmann-like Domain"/>
    <property type="match status" value="1"/>
</dbReference>
<dbReference type="AlphaFoldDB" id="A0A3S0I5U2"/>
<dbReference type="Pfam" id="PF13561">
    <property type="entry name" value="adh_short_C2"/>
    <property type="match status" value="1"/>
</dbReference>
<dbReference type="PROSITE" id="PS00061">
    <property type="entry name" value="ADH_SHORT"/>
    <property type="match status" value="1"/>
</dbReference>
<dbReference type="PANTHER" id="PTHR43658">
    <property type="entry name" value="SHORT-CHAIN DEHYDROGENASE/REDUCTASE"/>
    <property type="match status" value="1"/>
</dbReference>
<dbReference type="PRINTS" id="PR00081">
    <property type="entry name" value="GDHRDH"/>
</dbReference>
<organism evidence="3 4">
    <name type="scientific">Halomonas nitroreducens</name>
    <dbReference type="NCBI Taxonomy" id="447425"/>
    <lineage>
        <taxon>Bacteria</taxon>
        <taxon>Pseudomonadati</taxon>
        <taxon>Pseudomonadota</taxon>
        <taxon>Gammaproteobacteria</taxon>
        <taxon>Oceanospirillales</taxon>
        <taxon>Halomonadaceae</taxon>
        <taxon>Halomonas</taxon>
    </lineage>
</organism>
<sequence>MGDGRRATGGGRGLGRAIVTRLARDGATVWVLDAEPDKSLSRHLTVDVTRPAALRRCANTILAESGGIDIQIHCAGMAGPTQPLVDSDPDIWRRVVDVNLMGTFEVCRCFVPLLLERPTSWLVNMASLAGKEGAPNASAYSAAKAGVMALTKSLAREHAHTGLRINALAPAAIDTELLGQMSPGHVQTMIDKSPQGRLGRPDEVGELVACMVSEACTFNSGAVFDLSGGRAVY</sequence>
<evidence type="ECO:0000313" key="4">
    <source>
        <dbReference type="Proteomes" id="UP000267400"/>
    </source>
</evidence>
<keyword evidence="4" id="KW-1185">Reference proteome</keyword>
<proteinExistence type="inferred from homology"/>
<dbReference type="EMBL" id="RXNS01000019">
    <property type="protein sequence ID" value="RTQ99655.1"/>
    <property type="molecule type" value="Genomic_DNA"/>
</dbReference>
<dbReference type="Proteomes" id="UP000267400">
    <property type="component" value="Unassembled WGS sequence"/>
</dbReference>
<dbReference type="InterPro" id="IPR002347">
    <property type="entry name" value="SDR_fam"/>
</dbReference>
<dbReference type="GO" id="GO:0016491">
    <property type="term" value="F:oxidoreductase activity"/>
    <property type="evidence" value="ECO:0007669"/>
    <property type="project" value="UniProtKB-KW"/>
</dbReference>
<dbReference type="SUPFAM" id="SSF51735">
    <property type="entry name" value="NAD(P)-binding Rossmann-fold domains"/>
    <property type="match status" value="1"/>
</dbReference>
<comment type="similarity">
    <text evidence="1">Belongs to the short-chain dehydrogenases/reductases (SDR) family.</text>
</comment>
<keyword evidence="2" id="KW-0560">Oxidoreductase</keyword>
<comment type="caution">
    <text evidence="3">The sequence shown here is derived from an EMBL/GenBank/DDBJ whole genome shotgun (WGS) entry which is preliminary data.</text>
</comment>
<dbReference type="OrthoDB" id="9806974at2"/>
<dbReference type="PANTHER" id="PTHR43658:SF8">
    <property type="entry name" value="17-BETA-HYDROXYSTEROID DEHYDROGENASE 14-RELATED"/>
    <property type="match status" value="1"/>
</dbReference>
<evidence type="ECO:0000256" key="2">
    <source>
        <dbReference type="ARBA" id="ARBA00023002"/>
    </source>
</evidence>
<accession>A0A3S0I5U2</accession>
<dbReference type="InterPro" id="IPR020904">
    <property type="entry name" value="Sc_DH/Rdtase_CS"/>
</dbReference>
<protein>
    <submittedName>
        <fullName evidence="3">SDR family oxidoreductase</fullName>
    </submittedName>
</protein>